<evidence type="ECO:0008006" key="5">
    <source>
        <dbReference type="Google" id="ProtNLM"/>
    </source>
</evidence>
<feature type="chain" id="PRO_5043911621" description="Ribosomal protein S24/S35 mitochondrial conserved domain-containing protein" evidence="2">
    <location>
        <begin position="18"/>
        <end position="629"/>
    </location>
</feature>
<feature type="compositionally biased region" description="Low complexity" evidence="1">
    <location>
        <begin position="457"/>
        <end position="466"/>
    </location>
</feature>
<feature type="region of interest" description="Disordered" evidence="1">
    <location>
        <begin position="76"/>
        <end position="168"/>
    </location>
</feature>
<evidence type="ECO:0000313" key="3">
    <source>
        <dbReference type="EMBL" id="KAK5544032.1"/>
    </source>
</evidence>
<feature type="region of interest" description="Disordered" evidence="1">
    <location>
        <begin position="253"/>
        <end position="282"/>
    </location>
</feature>
<comment type="caution">
    <text evidence="3">The sequence shown here is derived from an EMBL/GenBank/DDBJ whole genome shotgun (WGS) entry which is preliminary data.</text>
</comment>
<gene>
    <name evidence="3" type="ORF">LTR25_001647</name>
</gene>
<name>A0AAV9QLH1_9PEZI</name>
<proteinExistence type="predicted"/>
<feature type="compositionally biased region" description="Polar residues" evidence="1">
    <location>
        <begin position="265"/>
        <end position="282"/>
    </location>
</feature>
<evidence type="ECO:0000256" key="1">
    <source>
        <dbReference type="SAM" id="MobiDB-lite"/>
    </source>
</evidence>
<feature type="compositionally biased region" description="Basic and acidic residues" evidence="1">
    <location>
        <begin position="253"/>
        <end position="264"/>
    </location>
</feature>
<dbReference type="Proteomes" id="UP001345827">
    <property type="component" value="Unassembled WGS sequence"/>
</dbReference>
<reference evidence="3 4" key="1">
    <citation type="submission" date="2023-06" db="EMBL/GenBank/DDBJ databases">
        <title>Black Yeasts Isolated from many extreme environments.</title>
        <authorList>
            <person name="Coleine C."/>
            <person name="Stajich J.E."/>
            <person name="Selbmann L."/>
        </authorList>
    </citation>
    <scope>NUCLEOTIDE SEQUENCE [LARGE SCALE GENOMIC DNA]</scope>
    <source>
        <strain evidence="3 4">CCFEE 5887</strain>
    </source>
</reference>
<feature type="compositionally biased region" description="Pro residues" evidence="1">
    <location>
        <begin position="475"/>
        <end position="486"/>
    </location>
</feature>
<feature type="compositionally biased region" description="Basic and acidic residues" evidence="1">
    <location>
        <begin position="122"/>
        <end position="142"/>
    </location>
</feature>
<dbReference type="AlphaFoldDB" id="A0AAV9QLH1"/>
<feature type="region of interest" description="Disordered" evidence="1">
    <location>
        <begin position="404"/>
        <end position="432"/>
    </location>
</feature>
<dbReference type="EMBL" id="JAXLQG010000002">
    <property type="protein sequence ID" value="KAK5544032.1"/>
    <property type="molecule type" value="Genomic_DNA"/>
</dbReference>
<sequence>MLFKVFAVVLYLQHHTCYVLRTLCGSVAQQCRPRISPTCVRSSAKSKRTYHIFRPFGASETSAANTVKDGTSQIADEVSATDGPSSLDKKPLRTQRKKNTFNPYSSEGREKIKTLLSQLRPAVEKAQHQEAANRSENDHAEPQRPSPLPRTPILRRTGSKHMEPKRRPTWPELDALKHNVWAQMLAAPVRSCQGTSARLPAPFHIDLGFVENPEQKQVYVSPIYLADLDALEKKMARELYEEDWRRVRDDKRAAKEERQARGEETQTQTQATLSPSDQTTTVNKVKELPRSRVLSDMTLFRLLTIDLMKPNKQPRSWGKLVTKTSSVMRLIPTAVREAMVRAQHYDLNKRIVDIATGAATDDGSNPKLHEKYIKQLQWQEDVHERVARIMRKRILVALRALAEQAEDDDRNAKERKVLALPTDTNTDTRPECPPGSILLHIGPGDTSSLVSSSIFASADNTTSGSPGLDGDGGSPSPPLPSNPLLPPMVTFDDGTHRNRNRIPVFPLTRMLSRAPNDTDTDSPEPELSALTDLVAKHNTILTNNNNPNSQTDHLLLVRPGVGPPKAVVEEVWQLWRYLGGSSMRLVDDPETEGNLLPETEQYWEDPPSESTYFFKQFDIETPPGRPNAR</sequence>
<feature type="signal peptide" evidence="2">
    <location>
        <begin position="1"/>
        <end position="17"/>
    </location>
</feature>
<accession>A0AAV9QLH1</accession>
<keyword evidence="4" id="KW-1185">Reference proteome</keyword>
<evidence type="ECO:0000256" key="2">
    <source>
        <dbReference type="SAM" id="SignalP"/>
    </source>
</evidence>
<protein>
    <recommendedName>
        <fullName evidence="5">Ribosomal protein S24/S35 mitochondrial conserved domain-containing protein</fullName>
    </recommendedName>
</protein>
<keyword evidence="2" id="KW-0732">Signal</keyword>
<feature type="region of interest" description="Disordered" evidence="1">
    <location>
        <begin position="457"/>
        <end position="504"/>
    </location>
</feature>
<organism evidence="3 4">
    <name type="scientific">Vermiconidia calcicola</name>
    <dbReference type="NCBI Taxonomy" id="1690605"/>
    <lineage>
        <taxon>Eukaryota</taxon>
        <taxon>Fungi</taxon>
        <taxon>Dikarya</taxon>
        <taxon>Ascomycota</taxon>
        <taxon>Pezizomycotina</taxon>
        <taxon>Dothideomycetes</taxon>
        <taxon>Dothideomycetidae</taxon>
        <taxon>Mycosphaerellales</taxon>
        <taxon>Extremaceae</taxon>
        <taxon>Vermiconidia</taxon>
    </lineage>
</organism>
<evidence type="ECO:0000313" key="4">
    <source>
        <dbReference type="Proteomes" id="UP001345827"/>
    </source>
</evidence>